<keyword evidence="8" id="KW-1185">Reference proteome</keyword>
<dbReference type="PANTHER" id="PTHR47359:SF3">
    <property type="entry name" value="NLP_P60 DOMAIN-CONTAINING PROTEIN-RELATED"/>
    <property type="match status" value="1"/>
</dbReference>
<dbReference type="InterPro" id="IPR000064">
    <property type="entry name" value="NLP_P60_dom"/>
</dbReference>
<dbReference type="HOGENOM" id="CLU_034085_1_1_11"/>
<evidence type="ECO:0000256" key="4">
    <source>
        <dbReference type="ARBA" id="ARBA00022807"/>
    </source>
</evidence>
<organism evidence="7 8">
    <name type="scientific">Saccharothrix espanaensis (strain ATCC 51144 / DSM 44229 / JCM 9112 / NBRC 15066 / NRRL 15764)</name>
    <dbReference type="NCBI Taxonomy" id="1179773"/>
    <lineage>
        <taxon>Bacteria</taxon>
        <taxon>Bacillati</taxon>
        <taxon>Actinomycetota</taxon>
        <taxon>Actinomycetes</taxon>
        <taxon>Pseudonocardiales</taxon>
        <taxon>Pseudonocardiaceae</taxon>
        <taxon>Saccharothrix</taxon>
    </lineage>
</organism>
<proteinExistence type="inferred from homology"/>
<evidence type="ECO:0000313" key="7">
    <source>
        <dbReference type="EMBL" id="CCH33687.1"/>
    </source>
</evidence>
<keyword evidence="5" id="KW-0175">Coiled coil</keyword>
<keyword evidence="2" id="KW-0645">Protease</keyword>
<evidence type="ECO:0000256" key="2">
    <source>
        <dbReference type="ARBA" id="ARBA00022670"/>
    </source>
</evidence>
<dbReference type="STRING" id="1179773.BN6_64440"/>
<dbReference type="InterPro" id="IPR038765">
    <property type="entry name" value="Papain-like_cys_pep_sf"/>
</dbReference>
<feature type="domain" description="NlpC/P60" evidence="6">
    <location>
        <begin position="245"/>
        <end position="362"/>
    </location>
</feature>
<dbReference type="Proteomes" id="UP000006281">
    <property type="component" value="Chromosome"/>
</dbReference>
<dbReference type="KEGG" id="sesp:BN6_64440"/>
<dbReference type="SUPFAM" id="SSF54001">
    <property type="entry name" value="Cysteine proteinases"/>
    <property type="match status" value="1"/>
</dbReference>
<sequence length="362" mass="38090">MNVIRVKDLNRLVQWAVAPGVNTRPGRRSVALAAVLLTAFGAHAVVPAMAHAQPSASDALQEYNDLSREAERLHEEHLKAQDELAGKQGELDRANADLGEAARLGDQARADQELFRGRVDLLTEATFEGATFTGLSALLVSGSQQDFLNRMSALDLLAADHGEALDRLSAAVDSAERSKAGALDAQQRATQATDDARKLVDDIAGRQEALDRQVADARAQYRSLSTADKAVLAAPGDTSTVPVPSGAAGAALEFALAQRGEPYVFGANGPDAWDCSSLTQAAYRAAGVPIPRTTYSQALVGRAVGRGEVQPGDLVIYYSGQSHVAMVVDGVRAVHASTEGVPVRIADIDSIGPISVIRRVVG</sequence>
<dbReference type="Gene3D" id="3.90.1720.10">
    <property type="entry name" value="endopeptidase domain like (from Nostoc punctiforme)"/>
    <property type="match status" value="1"/>
</dbReference>
<dbReference type="PROSITE" id="PS51935">
    <property type="entry name" value="NLPC_P60"/>
    <property type="match status" value="1"/>
</dbReference>
<dbReference type="PATRIC" id="fig|1179773.3.peg.6496"/>
<name>K0K839_SACES</name>
<dbReference type="Pfam" id="PF00877">
    <property type="entry name" value="NLPC_P60"/>
    <property type="match status" value="1"/>
</dbReference>
<dbReference type="BioCyc" id="SESP1179773:BN6_RS31030-MONOMER"/>
<dbReference type="EMBL" id="HE804045">
    <property type="protein sequence ID" value="CCH33687.1"/>
    <property type="molecule type" value="Genomic_DNA"/>
</dbReference>
<dbReference type="GO" id="GO:0008234">
    <property type="term" value="F:cysteine-type peptidase activity"/>
    <property type="evidence" value="ECO:0007669"/>
    <property type="project" value="UniProtKB-KW"/>
</dbReference>
<accession>K0K839</accession>
<evidence type="ECO:0000259" key="6">
    <source>
        <dbReference type="PROSITE" id="PS51935"/>
    </source>
</evidence>
<evidence type="ECO:0000256" key="3">
    <source>
        <dbReference type="ARBA" id="ARBA00022801"/>
    </source>
</evidence>
<dbReference type="GO" id="GO:0006508">
    <property type="term" value="P:proteolysis"/>
    <property type="evidence" value="ECO:0007669"/>
    <property type="project" value="UniProtKB-KW"/>
</dbReference>
<feature type="coiled-coil region" evidence="5">
    <location>
        <begin position="56"/>
        <end position="97"/>
    </location>
</feature>
<reference evidence="7 8" key="1">
    <citation type="journal article" date="2012" name="BMC Genomics">
        <title>Complete genome sequence of Saccharothrix espanaensis DSM 44229T and comparison to the other completely sequenced Pseudonocardiaceae.</title>
        <authorList>
            <person name="Strobel T."/>
            <person name="Al-Dilaimi A."/>
            <person name="Blom J."/>
            <person name="Gessner A."/>
            <person name="Kalinowski J."/>
            <person name="Luzhetska M."/>
            <person name="Puhler A."/>
            <person name="Szczepanowski R."/>
            <person name="Bechthold A."/>
            <person name="Ruckert C."/>
        </authorList>
    </citation>
    <scope>NUCLEOTIDE SEQUENCE [LARGE SCALE GENOMIC DNA]</scope>
    <source>
        <strain evidence="8">ATCC 51144 / DSM 44229 / JCM 9112 / NBRC 15066 / NRRL 15764</strain>
    </source>
</reference>
<keyword evidence="3" id="KW-0378">Hydrolase</keyword>
<protein>
    <submittedName>
        <fullName evidence="7">NLP/P60 protein</fullName>
    </submittedName>
</protein>
<keyword evidence="4" id="KW-0788">Thiol protease</keyword>
<dbReference type="PANTHER" id="PTHR47359">
    <property type="entry name" value="PEPTIDOGLYCAN DL-ENDOPEPTIDASE CWLO"/>
    <property type="match status" value="1"/>
</dbReference>
<dbReference type="eggNOG" id="COG0791">
    <property type="taxonomic scope" value="Bacteria"/>
</dbReference>
<evidence type="ECO:0000313" key="8">
    <source>
        <dbReference type="Proteomes" id="UP000006281"/>
    </source>
</evidence>
<evidence type="ECO:0000256" key="5">
    <source>
        <dbReference type="SAM" id="Coils"/>
    </source>
</evidence>
<gene>
    <name evidence="7" type="ordered locus">BN6_64440</name>
</gene>
<evidence type="ECO:0000256" key="1">
    <source>
        <dbReference type="ARBA" id="ARBA00007074"/>
    </source>
</evidence>
<comment type="similarity">
    <text evidence="1">Belongs to the peptidase C40 family.</text>
</comment>
<dbReference type="InterPro" id="IPR051794">
    <property type="entry name" value="PG_Endopeptidase_C40"/>
</dbReference>
<dbReference type="AlphaFoldDB" id="K0K839"/>